<feature type="region of interest" description="Disordered" evidence="1">
    <location>
        <begin position="280"/>
        <end position="308"/>
    </location>
</feature>
<sequence>MSLVERLFPAAELAAMKHAVLSATGDNEPAAKRRKIQRQQSVRSYRSTDSGYNSDNVSDIEASTNTTTDMTSKHTNPPVAPEMSSFSFSSSNRKSSVTMPASPSTHSEEDYTDVIARARARLYSNASLSIPSPPVSTSQDSPGFNTNADYSLPSPSSTSHDEFQYPSPVSVEPSIASSDTTSGCNLGTFISLGLAVTSHERNLLTTLVPEPKALPSWQMEAWAAKRMSMLEAQRRLREQERRRREGLLRRRPSADEAADQQEQARRSSYAGFAIGCHDGEDEEEFEGGEVEGEGKGLKGGAGEASDAPLKSVEAFDDFFDVDAACEQEGEHHRASVEICET</sequence>
<dbReference type="HOGENOM" id="CLU_813852_0_0_1"/>
<evidence type="ECO:0000313" key="2">
    <source>
        <dbReference type="EMBL" id="ETN46563.1"/>
    </source>
</evidence>
<dbReference type="VEuPathDB" id="FungiDB:HMPREF1541_00748"/>
<feature type="compositionally biased region" description="Low complexity" evidence="1">
    <location>
        <begin position="84"/>
        <end position="96"/>
    </location>
</feature>
<organism evidence="2 3">
    <name type="scientific">Cyphellophora europaea (strain CBS 101466)</name>
    <name type="common">Phialophora europaea</name>
    <dbReference type="NCBI Taxonomy" id="1220924"/>
    <lineage>
        <taxon>Eukaryota</taxon>
        <taxon>Fungi</taxon>
        <taxon>Dikarya</taxon>
        <taxon>Ascomycota</taxon>
        <taxon>Pezizomycotina</taxon>
        <taxon>Eurotiomycetes</taxon>
        <taxon>Chaetothyriomycetidae</taxon>
        <taxon>Chaetothyriales</taxon>
        <taxon>Cyphellophoraceae</taxon>
        <taxon>Cyphellophora</taxon>
    </lineage>
</organism>
<feature type="compositionally biased region" description="Basic and acidic residues" evidence="1">
    <location>
        <begin position="235"/>
        <end position="254"/>
    </location>
</feature>
<dbReference type="Proteomes" id="UP000030752">
    <property type="component" value="Unassembled WGS sequence"/>
</dbReference>
<dbReference type="InParanoid" id="W2SEV5"/>
<evidence type="ECO:0000256" key="1">
    <source>
        <dbReference type="SAM" id="MobiDB-lite"/>
    </source>
</evidence>
<feature type="compositionally biased region" description="Acidic residues" evidence="1">
    <location>
        <begin position="280"/>
        <end position="291"/>
    </location>
</feature>
<dbReference type="GeneID" id="19968087"/>
<dbReference type="OrthoDB" id="10628745at2759"/>
<keyword evidence="3" id="KW-1185">Reference proteome</keyword>
<feature type="region of interest" description="Disordered" evidence="1">
    <location>
        <begin position="25"/>
        <end position="110"/>
    </location>
</feature>
<feature type="region of interest" description="Disordered" evidence="1">
    <location>
        <begin position="235"/>
        <end position="264"/>
    </location>
</feature>
<accession>W2SEV5</accession>
<dbReference type="RefSeq" id="XP_008711275.1">
    <property type="nucleotide sequence ID" value="XM_008713053.1"/>
</dbReference>
<proteinExistence type="predicted"/>
<feature type="compositionally biased region" description="Polar residues" evidence="1">
    <location>
        <begin position="38"/>
        <end position="75"/>
    </location>
</feature>
<name>W2SEV5_CYPE1</name>
<dbReference type="EMBL" id="KB822711">
    <property type="protein sequence ID" value="ETN46563.1"/>
    <property type="molecule type" value="Genomic_DNA"/>
</dbReference>
<gene>
    <name evidence="2" type="ORF">HMPREF1541_00748</name>
</gene>
<reference evidence="2 3" key="1">
    <citation type="submission" date="2013-03" db="EMBL/GenBank/DDBJ databases">
        <title>The Genome Sequence of Phialophora europaea CBS 101466.</title>
        <authorList>
            <consortium name="The Broad Institute Genomics Platform"/>
            <person name="Cuomo C."/>
            <person name="de Hoog S."/>
            <person name="Gorbushina A."/>
            <person name="Walker B."/>
            <person name="Young S.K."/>
            <person name="Zeng Q."/>
            <person name="Gargeya S."/>
            <person name="Fitzgerald M."/>
            <person name="Haas B."/>
            <person name="Abouelleil A."/>
            <person name="Allen A.W."/>
            <person name="Alvarado L."/>
            <person name="Arachchi H.M."/>
            <person name="Berlin A.M."/>
            <person name="Chapman S.B."/>
            <person name="Gainer-Dewar J."/>
            <person name="Goldberg J."/>
            <person name="Griggs A."/>
            <person name="Gujja S."/>
            <person name="Hansen M."/>
            <person name="Howarth C."/>
            <person name="Imamovic A."/>
            <person name="Ireland A."/>
            <person name="Larimer J."/>
            <person name="McCowan C."/>
            <person name="Murphy C."/>
            <person name="Pearson M."/>
            <person name="Poon T.W."/>
            <person name="Priest M."/>
            <person name="Roberts A."/>
            <person name="Saif S."/>
            <person name="Shea T."/>
            <person name="Sisk P."/>
            <person name="Sykes S."/>
            <person name="Wortman J."/>
            <person name="Nusbaum C."/>
            <person name="Birren B."/>
        </authorList>
    </citation>
    <scope>NUCLEOTIDE SEQUENCE [LARGE SCALE GENOMIC DNA]</scope>
    <source>
        <strain evidence="2 3">CBS 101466</strain>
    </source>
</reference>
<evidence type="ECO:0000313" key="3">
    <source>
        <dbReference type="Proteomes" id="UP000030752"/>
    </source>
</evidence>
<feature type="compositionally biased region" description="Polar residues" evidence="1">
    <location>
        <begin position="127"/>
        <end position="158"/>
    </location>
</feature>
<protein>
    <submittedName>
        <fullName evidence="2">Uncharacterized protein</fullName>
    </submittedName>
</protein>
<feature type="region of interest" description="Disordered" evidence="1">
    <location>
        <begin position="127"/>
        <end position="176"/>
    </location>
</feature>
<dbReference type="AlphaFoldDB" id="W2SEV5"/>